<evidence type="ECO:0000256" key="2">
    <source>
        <dbReference type="ARBA" id="ARBA00023015"/>
    </source>
</evidence>
<dbReference type="STRING" id="37360.A0A0G4IVA8"/>
<evidence type="ECO:0000256" key="3">
    <source>
        <dbReference type="ARBA" id="ARBA00023125"/>
    </source>
</evidence>
<dbReference type="InterPro" id="IPR036879">
    <property type="entry name" value="TF_MADSbox_sf"/>
</dbReference>
<keyword evidence="5" id="KW-0539">Nucleus</keyword>
<evidence type="ECO:0000313" key="9">
    <source>
        <dbReference type="Proteomes" id="UP000039324"/>
    </source>
</evidence>
<evidence type="ECO:0000256" key="6">
    <source>
        <dbReference type="SAM" id="MobiDB-lite"/>
    </source>
</evidence>
<dbReference type="Proteomes" id="UP000039324">
    <property type="component" value="Unassembled WGS sequence"/>
</dbReference>
<accession>A0A0G4IVA8</accession>
<dbReference type="PROSITE" id="PS50066">
    <property type="entry name" value="MADS_BOX_2"/>
    <property type="match status" value="1"/>
</dbReference>
<dbReference type="AlphaFoldDB" id="A0A0G4IVA8"/>
<proteinExistence type="predicted"/>
<name>A0A0G4IVA8_PLABS</name>
<dbReference type="InterPro" id="IPR050142">
    <property type="entry name" value="MADS-box/MEF2_TF"/>
</dbReference>
<comment type="subcellular location">
    <subcellularLocation>
        <location evidence="1">Nucleus</location>
    </subcellularLocation>
</comment>
<dbReference type="Gene3D" id="3.40.1810.10">
    <property type="entry name" value="Transcription factor, MADS-box"/>
    <property type="match status" value="1"/>
</dbReference>
<evidence type="ECO:0000256" key="4">
    <source>
        <dbReference type="ARBA" id="ARBA00023163"/>
    </source>
</evidence>
<dbReference type="GO" id="GO:0046983">
    <property type="term" value="F:protein dimerization activity"/>
    <property type="evidence" value="ECO:0007669"/>
    <property type="project" value="InterPro"/>
</dbReference>
<keyword evidence="2" id="KW-0805">Transcription regulation</keyword>
<dbReference type="GO" id="GO:0005634">
    <property type="term" value="C:nucleus"/>
    <property type="evidence" value="ECO:0007669"/>
    <property type="project" value="UniProtKB-SubCell"/>
</dbReference>
<sequence length="352" mass="38703">LTISVGYATRAAQFGAGAPATTMGRKKIVIHRIDDQKNRAVTFNKRKVGLMKKAIELSVLCDCEVAVIVFHDNHLYQYSSEEPIDATLERYYMFEGPQDTIRNDDLEQLMPGKASSFKVGETTRKRARTSAVVRAVVYDDQNNSQQQQQQPPPPPPQRPIYHRPPPPPESSLLSKRNGPRQPLQVYIPEAPAHLPEVAVQEMGPPGGSNATPLFSPQAHYVSQTTSFMPSRIWTTTGQQSHLPPLMPDQHLNPWSQQPVTSPSPFGQPPSYPMPLATPTLSPFAPHATFAHGFASSAGGSPSYNTAAHEYPQLHHHHLPSAPAAQQYVSKQDAVDAGDEHHSYGTGVQEQHS</sequence>
<dbReference type="EMBL" id="CDSF01000090">
    <property type="protein sequence ID" value="CEO99137.1"/>
    <property type="molecule type" value="Genomic_DNA"/>
</dbReference>
<protein>
    <recommendedName>
        <fullName evidence="7">MADS-box domain-containing protein</fullName>
    </recommendedName>
</protein>
<dbReference type="SMART" id="SM00432">
    <property type="entry name" value="MADS"/>
    <property type="match status" value="1"/>
</dbReference>
<reference evidence="8 9" key="1">
    <citation type="submission" date="2015-02" db="EMBL/GenBank/DDBJ databases">
        <authorList>
            <person name="Chooi Y.-H."/>
        </authorList>
    </citation>
    <scope>NUCLEOTIDE SEQUENCE [LARGE SCALE GENOMIC DNA]</scope>
    <source>
        <strain evidence="8">E3</strain>
    </source>
</reference>
<feature type="non-terminal residue" evidence="8">
    <location>
        <position position="1"/>
    </location>
</feature>
<dbReference type="Pfam" id="PF00319">
    <property type="entry name" value="SRF-TF"/>
    <property type="match status" value="1"/>
</dbReference>
<keyword evidence="9" id="KW-1185">Reference proteome</keyword>
<evidence type="ECO:0000256" key="1">
    <source>
        <dbReference type="ARBA" id="ARBA00004123"/>
    </source>
</evidence>
<keyword evidence="3" id="KW-0238">DNA-binding</keyword>
<dbReference type="GO" id="GO:0003677">
    <property type="term" value="F:DNA binding"/>
    <property type="evidence" value="ECO:0007669"/>
    <property type="project" value="UniProtKB-KW"/>
</dbReference>
<dbReference type="PANTHER" id="PTHR48019">
    <property type="entry name" value="SERUM RESPONSE FACTOR HOMOLOG"/>
    <property type="match status" value="1"/>
</dbReference>
<evidence type="ECO:0000256" key="5">
    <source>
        <dbReference type="ARBA" id="ARBA00023242"/>
    </source>
</evidence>
<feature type="compositionally biased region" description="Pro residues" evidence="6">
    <location>
        <begin position="150"/>
        <end position="169"/>
    </location>
</feature>
<keyword evidence="4" id="KW-0804">Transcription</keyword>
<dbReference type="PRINTS" id="PR00404">
    <property type="entry name" value="MADSDOMAIN"/>
</dbReference>
<gene>
    <name evidence="8" type="ORF">PBRA_001042</name>
</gene>
<dbReference type="OrthoDB" id="1898716at2759"/>
<feature type="domain" description="MADS-box" evidence="7">
    <location>
        <begin position="23"/>
        <end position="82"/>
    </location>
</feature>
<organism evidence="8 9">
    <name type="scientific">Plasmodiophora brassicae</name>
    <name type="common">Clubroot disease agent</name>
    <dbReference type="NCBI Taxonomy" id="37360"/>
    <lineage>
        <taxon>Eukaryota</taxon>
        <taxon>Sar</taxon>
        <taxon>Rhizaria</taxon>
        <taxon>Endomyxa</taxon>
        <taxon>Phytomyxea</taxon>
        <taxon>Plasmodiophorida</taxon>
        <taxon>Plasmodiophoridae</taxon>
        <taxon>Plasmodiophora</taxon>
    </lineage>
</organism>
<evidence type="ECO:0000259" key="7">
    <source>
        <dbReference type="PROSITE" id="PS50066"/>
    </source>
</evidence>
<dbReference type="SUPFAM" id="SSF55455">
    <property type="entry name" value="SRF-like"/>
    <property type="match status" value="1"/>
</dbReference>
<feature type="region of interest" description="Disordered" evidence="6">
    <location>
        <begin position="140"/>
        <end position="179"/>
    </location>
</feature>
<dbReference type="InterPro" id="IPR002100">
    <property type="entry name" value="TF_MADSbox"/>
</dbReference>
<feature type="region of interest" description="Disordered" evidence="6">
    <location>
        <begin position="323"/>
        <end position="352"/>
    </location>
</feature>
<evidence type="ECO:0000313" key="8">
    <source>
        <dbReference type="EMBL" id="CEO99137.1"/>
    </source>
</evidence>